<dbReference type="InterPro" id="IPR051016">
    <property type="entry name" value="Diverse_Substrate_AcTransf"/>
</dbReference>
<dbReference type="PANTHER" id="PTHR10545">
    <property type="entry name" value="DIAMINE N-ACETYLTRANSFERASE"/>
    <property type="match status" value="1"/>
</dbReference>
<reference evidence="4 5" key="1">
    <citation type="journal article" date="2012" name="Eukaryot. Cell">
        <title>Draft genome sequence of CBS 2479, the standard type strain of Trichosporon asahii.</title>
        <authorList>
            <person name="Yang R.Y."/>
            <person name="Li H.T."/>
            <person name="Zhu H."/>
            <person name="Zhou G.P."/>
            <person name="Wang M."/>
            <person name="Wang L."/>
        </authorList>
    </citation>
    <scope>NUCLEOTIDE SEQUENCE [LARGE SCALE GENOMIC DNA]</scope>
    <source>
        <strain evidence="5">ATCC 90039 / CBS 2479 / JCM 2466 / KCTC 7840 / NCYC 2677 / UAMH 7654</strain>
    </source>
</reference>
<dbReference type="SUPFAM" id="SSF55729">
    <property type="entry name" value="Acyl-CoA N-acyltransferases (Nat)"/>
    <property type="match status" value="1"/>
</dbReference>
<dbReference type="KEGG" id="tasa:A1Q1_00711"/>
<organism evidence="4 5">
    <name type="scientific">Trichosporon asahii var. asahii (strain ATCC 90039 / CBS 2479 / JCM 2466 / KCTC 7840 / NBRC 103889/ NCYC 2677 / UAMH 7654)</name>
    <name type="common">Yeast</name>
    <dbReference type="NCBI Taxonomy" id="1186058"/>
    <lineage>
        <taxon>Eukaryota</taxon>
        <taxon>Fungi</taxon>
        <taxon>Dikarya</taxon>
        <taxon>Basidiomycota</taxon>
        <taxon>Agaricomycotina</taxon>
        <taxon>Tremellomycetes</taxon>
        <taxon>Trichosporonales</taxon>
        <taxon>Trichosporonaceae</taxon>
        <taxon>Trichosporon</taxon>
    </lineage>
</organism>
<evidence type="ECO:0000313" key="4">
    <source>
        <dbReference type="EMBL" id="EJT50056.1"/>
    </source>
</evidence>
<dbReference type="PROSITE" id="PS51186">
    <property type="entry name" value="GNAT"/>
    <property type="match status" value="1"/>
</dbReference>
<dbReference type="GO" id="GO:0008080">
    <property type="term" value="F:N-acetyltransferase activity"/>
    <property type="evidence" value="ECO:0007669"/>
    <property type="project" value="UniProtKB-ARBA"/>
</dbReference>
<keyword evidence="1" id="KW-0808">Transferase</keyword>
<dbReference type="RefSeq" id="XP_014181147.1">
    <property type="nucleotide sequence ID" value="XM_014325672.1"/>
</dbReference>
<dbReference type="CDD" id="cd04301">
    <property type="entry name" value="NAT_SF"/>
    <property type="match status" value="1"/>
</dbReference>
<dbReference type="GeneID" id="25984225"/>
<proteinExistence type="predicted"/>
<evidence type="ECO:0000256" key="1">
    <source>
        <dbReference type="ARBA" id="ARBA00022679"/>
    </source>
</evidence>
<evidence type="ECO:0000313" key="5">
    <source>
        <dbReference type="Proteomes" id="UP000002748"/>
    </source>
</evidence>
<dbReference type="Pfam" id="PF00583">
    <property type="entry name" value="Acetyltransf_1"/>
    <property type="match status" value="1"/>
</dbReference>
<evidence type="ECO:0000259" key="3">
    <source>
        <dbReference type="PROSITE" id="PS51186"/>
    </source>
</evidence>
<dbReference type="AlphaFoldDB" id="J5TB30"/>
<name>J5TB30_TRIAS</name>
<protein>
    <recommendedName>
        <fullName evidence="3">N-acetyltransferase domain-containing protein</fullName>
    </recommendedName>
</protein>
<dbReference type="EMBL" id="ALBS01000136">
    <property type="protein sequence ID" value="EJT50056.1"/>
    <property type="molecule type" value="Genomic_DNA"/>
</dbReference>
<dbReference type="InterPro" id="IPR016181">
    <property type="entry name" value="Acyl_CoA_acyltransferase"/>
</dbReference>
<dbReference type="VEuPathDB" id="FungiDB:A1Q1_00711"/>
<evidence type="ECO:0000256" key="2">
    <source>
        <dbReference type="ARBA" id="ARBA00023315"/>
    </source>
</evidence>
<gene>
    <name evidence="4" type="ORF">A1Q1_00711</name>
</gene>
<dbReference type="InterPro" id="IPR000182">
    <property type="entry name" value="GNAT_dom"/>
</dbReference>
<dbReference type="Gene3D" id="3.40.630.30">
    <property type="match status" value="1"/>
</dbReference>
<sequence length="158" mass="17745">MSAADNVKLMHAARHARPHSRAGTLTPTRSVNQANRKAVYEKEPDAVKATPEMDAMFKNEYAKAFVARTHDGEAVGLCLYFFSYSTWLGVPGIYLEDLYVKPEHRGSGLGKRLFGYLGEVALERGCERVEWSVLNDEWTKERIEGIEGIKKLAALKNE</sequence>
<accession>J5TB30</accession>
<dbReference type="OrthoDB" id="7305308at2759"/>
<feature type="domain" description="N-acetyltransferase" evidence="3">
    <location>
        <begin position="26"/>
        <end position="158"/>
    </location>
</feature>
<comment type="caution">
    <text evidence="4">The sequence shown here is derived from an EMBL/GenBank/DDBJ whole genome shotgun (WGS) entry which is preliminary data.</text>
</comment>
<dbReference type="Proteomes" id="UP000002748">
    <property type="component" value="Unassembled WGS sequence"/>
</dbReference>
<keyword evidence="2" id="KW-0012">Acyltransferase</keyword>
<dbReference type="HOGENOM" id="CLU_1670628_0_0_1"/>
<dbReference type="PANTHER" id="PTHR10545:SF29">
    <property type="entry name" value="GH14572P-RELATED"/>
    <property type="match status" value="1"/>
</dbReference>